<dbReference type="GO" id="GO:0015629">
    <property type="term" value="C:actin cytoskeleton"/>
    <property type="evidence" value="ECO:0007669"/>
    <property type="project" value="TreeGrafter"/>
</dbReference>
<dbReference type="OrthoDB" id="207120at2759"/>
<dbReference type="Gene3D" id="2.30.30.40">
    <property type="entry name" value="SH3 Domains"/>
    <property type="match status" value="1"/>
</dbReference>
<dbReference type="GO" id="GO:0008289">
    <property type="term" value="F:lipid binding"/>
    <property type="evidence" value="ECO:0007669"/>
    <property type="project" value="TreeGrafter"/>
</dbReference>
<evidence type="ECO:0000256" key="1">
    <source>
        <dbReference type="ARBA" id="ARBA00004496"/>
    </source>
</evidence>
<dbReference type="SUPFAM" id="SSF50044">
    <property type="entry name" value="SH3-domain"/>
    <property type="match status" value="1"/>
</dbReference>
<evidence type="ECO:0000256" key="5">
    <source>
        <dbReference type="ARBA" id="ARBA00022490"/>
    </source>
</evidence>
<dbReference type="InterPro" id="IPR046982">
    <property type="entry name" value="BIN3/RVS161-like"/>
</dbReference>
<dbReference type="Pfam" id="PF00018">
    <property type="entry name" value="SH3_1"/>
    <property type="match status" value="1"/>
</dbReference>
<sequence length="76" mass="8496">MNGSGSRLSVPDSTICEAIRPFDAILPCDLSFVTGDKITIITRTEKQFDWWEGKLKGKTGIFPANYVRVLKQSEAF</sequence>
<dbReference type="Proteomes" id="UP001152320">
    <property type="component" value="Chromosome 1"/>
</dbReference>
<reference evidence="8" key="1">
    <citation type="submission" date="2021-10" db="EMBL/GenBank/DDBJ databases">
        <title>Tropical sea cucumber genome reveals ecological adaptation and Cuvierian tubules defense mechanism.</title>
        <authorList>
            <person name="Chen T."/>
        </authorList>
    </citation>
    <scope>NUCLEOTIDE SEQUENCE</scope>
    <source>
        <strain evidence="8">Nanhai2018</strain>
        <tissue evidence="8">Muscle</tissue>
    </source>
</reference>
<dbReference type="SMART" id="SM00326">
    <property type="entry name" value="SH3"/>
    <property type="match status" value="1"/>
</dbReference>
<dbReference type="AlphaFoldDB" id="A0A9Q1CML5"/>
<comment type="subcellular location">
    <subcellularLocation>
        <location evidence="1">Cytoplasm</location>
    </subcellularLocation>
</comment>
<evidence type="ECO:0000259" key="7">
    <source>
        <dbReference type="PROSITE" id="PS50002"/>
    </source>
</evidence>
<dbReference type="GO" id="GO:0006897">
    <property type="term" value="P:endocytosis"/>
    <property type="evidence" value="ECO:0007669"/>
    <property type="project" value="InterPro"/>
</dbReference>
<evidence type="ECO:0000256" key="3">
    <source>
        <dbReference type="ARBA" id="ARBA00019109"/>
    </source>
</evidence>
<keyword evidence="5" id="KW-0963">Cytoplasm</keyword>
<evidence type="ECO:0000256" key="4">
    <source>
        <dbReference type="ARBA" id="ARBA00022443"/>
    </source>
</evidence>
<dbReference type="PANTHER" id="PTHR47174:SF3">
    <property type="entry name" value="BRIDGING INTEGRATOR 3"/>
    <property type="match status" value="1"/>
</dbReference>
<evidence type="ECO:0000256" key="2">
    <source>
        <dbReference type="ARBA" id="ARBA00007761"/>
    </source>
</evidence>
<feature type="domain" description="SH3" evidence="7">
    <location>
        <begin position="11"/>
        <end position="72"/>
    </location>
</feature>
<keyword evidence="9" id="KW-1185">Reference proteome</keyword>
<dbReference type="PANTHER" id="PTHR47174">
    <property type="entry name" value="BRIDGING INTEGRATOR 3"/>
    <property type="match status" value="1"/>
</dbReference>
<organism evidence="8 9">
    <name type="scientific">Holothuria leucospilota</name>
    <name type="common">Black long sea cucumber</name>
    <name type="synonym">Mertensiothuria leucospilota</name>
    <dbReference type="NCBI Taxonomy" id="206669"/>
    <lineage>
        <taxon>Eukaryota</taxon>
        <taxon>Metazoa</taxon>
        <taxon>Echinodermata</taxon>
        <taxon>Eleutherozoa</taxon>
        <taxon>Echinozoa</taxon>
        <taxon>Holothuroidea</taxon>
        <taxon>Aspidochirotacea</taxon>
        <taxon>Aspidochirotida</taxon>
        <taxon>Holothuriidae</taxon>
        <taxon>Holothuria</taxon>
    </lineage>
</organism>
<dbReference type="GO" id="GO:0051666">
    <property type="term" value="P:actin cortical patch localization"/>
    <property type="evidence" value="ECO:0007669"/>
    <property type="project" value="InterPro"/>
</dbReference>
<evidence type="ECO:0000256" key="6">
    <source>
        <dbReference type="PROSITE-ProRule" id="PRU00192"/>
    </source>
</evidence>
<dbReference type="EMBL" id="JAIZAY010000001">
    <property type="protein sequence ID" value="KAJ8048003.1"/>
    <property type="molecule type" value="Genomic_DNA"/>
</dbReference>
<accession>A0A9Q1CML5</accession>
<protein>
    <recommendedName>
        <fullName evidence="3">SH3 domain-containing YSC84-like protein 1</fullName>
    </recommendedName>
</protein>
<dbReference type="GO" id="GO:0005737">
    <property type="term" value="C:cytoplasm"/>
    <property type="evidence" value="ECO:0007669"/>
    <property type="project" value="UniProtKB-SubCell"/>
</dbReference>
<keyword evidence="4 6" id="KW-0728">SH3 domain</keyword>
<dbReference type="InterPro" id="IPR001452">
    <property type="entry name" value="SH3_domain"/>
</dbReference>
<dbReference type="FunFam" id="2.30.30.40:FF:000100">
    <property type="entry name" value="SH3 domain-containing YSC84-like protein 1"/>
    <property type="match status" value="1"/>
</dbReference>
<dbReference type="PRINTS" id="PR00452">
    <property type="entry name" value="SH3DOMAIN"/>
</dbReference>
<comment type="caution">
    <text evidence="8">The sequence shown here is derived from an EMBL/GenBank/DDBJ whole genome shotgun (WGS) entry which is preliminary data.</text>
</comment>
<dbReference type="PROSITE" id="PS50002">
    <property type="entry name" value="SH3"/>
    <property type="match status" value="1"/>
</dbReference>
<evidence type="ECO:0000313" key="9">
    <source>
        <dbReference type="Proteomes" id="UP001152320"/>
    </source>
</evidence>
<dbReference type="GO" id="GO:0097320">
    <property type="term" value="P:plasma membrane tubulation"/>
    <property type="evidence" value="ECO:0007669"/>
    <property type="project" value="TreeGrafter"/>
</dbReference>
<proteinExistence type="inferred from homology"/>
<name>A0A9Q1CML5_HOLLE</name>
<comment type="similarity">
    <text evidence="2">Belongs to the SH3YL1 family.</text>
</comment>
<dbReference type="InterPro" id="IPR036028">
    <property type="entry name" value="SH3-like_dom_sf"/>
</dbReference>
<evidence type="ECO:0000313" key="8">
    <source>
        <dbReference type="EMBL" id="KAJ8048003.1"/>
    </source>
</evidence>
<gene>
    <name evidence="8" type="ORF">HOLleu_00148</name>
</gene>